<dbReference type="Gramene" id="ERN12146">
    <property type="protein sequence ID" value="ERN12146"/>
    <property type="gene ID" value="AMTR_s00191p00045610"/>
</dbReference>
<name>W1PWI4_AMBTC</name>
<gene>
    <name evidence="2" type="ORF">AMTR_s00191p00045610</name>
</gene>
<organism evidence="2 3">
    <name type="scientific">Amborella trichopoda</name>
    <dbReference type="NCBI Taxonomy" id="13333"/>
    <lineage>
        <taxon>Eukaryota</taxon>
        <taxon>Viridiplantae</taxon>
        <taxon>Streptophyta</taxon>
        <taxon>Embryophyta</taxon>
        <taxon>Tracheophyta</taxon>
        <taxon>Spermatophyta</taxon>
        <taxon>Magnoliopsida</taxon>
        <taxon>Amborellales</taxon>
        <taxon>Amborellaceae</taxon>
        <taxon>Amborella</taxon>
    </lineage>
</organism>
<sequence>MVPQTLILEQATELLSISKQMANALPEASTPAPTKKSDPDKLNHVDSPGRPIWKDFEGDIIAQ</sequence>
<evidence type="ECO:0000313" key="2">
    <source>
        <dbReference type="EMBL" id="ERN12146.1"/>
    </source>
</evidence>
<keyword evidence="3" id="KW-1185">Reference proteome</keyword>
<dbReference type="EMBL" id="KI392628">
    <property type="protein sequence ID" value="ERN12146.1"/>
    <property type="molecule type" value="Genomic_DNA"/>
</dbReference>
<feature type="compositionally biased region" description="Basic and acidic residues" evidence="1">
    <location>
        <begin position="35"/>
        <end position="44"/>
    </location>
</feature>
<protein>
    <submittedName>
        <fullName evidence="2">Uncharacterized protein</fullName>
    </submittedName>
</protein>
<dbReference type="AlphaFoldDB" id="W1PWI4"/>
<dbReference type="HOGENOM" id="CLU_2888777_0_0_1"/>
<evidence type="ECO:0000256" key="1">
    <source>
        <dbReference type="SAM" id="MobiDB-lite"/>
    </source>
</evidence>
<reference evidence="3" key="1">
    <citation type="journal article" date="2013" name="Science">
        <title>The Amborella genome and the evolution of flowering plants.</title>
        <authorList>
            <consortium name="Amborella Genome Project"/>
        </authorList>
    </citation>
    <scope>NUCLEOTIDE SEQUENCE [LARGE SCALE GENOMIC DNA]</scope>
</reference>
<accession>W1PWI4</accession>
<dbReference type="Proteomes" id="UP000017836">
    <property type="component" value="Unassembled WGS sequence"/>
</dbReference>
<proteinExistence type="predicted"/>
<evidence type="ECO:0000313" key="3">
    <source>
        <dbReference type="Proteomes" id="UP000017836"/>
    </source>
</evidence>
<feature type="region of interest" description="Disordered" evidence="1">
    <location>
        <begin position="24"/>
        <end position="63"/>
    </location>
</feature>